<name>A0A427YIR4_9TREE</name>
<feature type="compositionally biased region" description="Low complexity" evidence="1">
    <location>
        <begin position="544"/>
        <end position="557"/>
    </location>
</feature>
<gene>
    <name evidence="3" type="ORF">EHS25_010135</name>
</gene>
<dbReference type="InterPro" id="IPR000210">
    <property type="entry name" value="BTB/POZ_dom"/>
</dbReference>
<organism evidence="3 4">
    <name type="scientific">Saitozyma podzolica</name>
    <dbReference type="NCBI Taxonomy" id="1890683"/>
    <lineage>
        <taxon>Eukaryota</taxon>
        <taxon>Fungi</taxon>
        <taxon>Dikarya</taxon>
        <taxon>Basidiomycota</taxon>
        <taxon>Agaricomycotina</taxon>
        <taxon>Tremellomycetes</taxon>
        <taxon>Tremellales</taxon>
        <taxon>Trimorphomycetaceae</taxon>
        <taxon>Saitozyma</taxon>
    </lineage>
</organism>
<dbReference type="Proteomes" id="UP000279259">
    <property type="component" value="Unassembled WGS sequence"/>
</dbReference>
<feature type="region of interest" description="Disordered" evidence="1">
    <location>
        <begin position="451"/>
        <end position="601"/>
    </location>
</feature>
<sequence>MSSPRNSPSSRLPHSSSLPSRLSLSLEYHHARTPTPTSTRRRNDSHLRSSIFDSPIISRMAPSLAPLPAFQAGHAPQNEGETIHRDHSQVSFEWQILGVEWLKDSLEKIQISEWTVDYEVENPEVLPELLRRGIIIGDGLYRLELARTIPPPHTPHTPIEVIAASAPQPGEPRPPQTLSLYITSLACESSPLEYSAKVFVGIKPPDSSIGRRFGETHWTWHHTAEHDFSKDTEFLEVTLPLLDELVSSPGIAQSNSFCLCVQIGSPADQKTAFNLPEMVYSGDMQFVCLEHSSFPADPSRADADPEDPQGKSERSLNPMLSRKRALYAHSEILRARSEYFKTLLGGEFAEMEHARSSESRHITIVVDDASFNTVYWMLKFIYCNELSFAPHEDVRQLMDQLQLDRAGIQKFLRGPHWGSGQWDYRQLPIEGDAGLDSMSELDMRDDFDARTVRSVSSAGTSVSRRVSAMSPPPPVPASNKGKGRERSLSSAASTVSRVSSASAASSTASKPVSRVSATTSSSATPRSRVGPGPGPGAGPGLKLPSSSTPARSPSSNPGTKGPKDSTMLPTGSATSPKAIGRNHHPLRHVPEPDPHPHPTQEPVPASALAVYMLAHRYRLAVLEGLAKDHILSRLTFDNCMPMLLATYRYENLHSEVLDYVVECFGSVQISPEFKECIKEVSQGLWGEEGGQVILGLFSRF</sequence>
<accession>A0A427YIR4</accession>
<evidence type="ECO:0000313" key="3">
    <source>
        <dbReference type="EMBL" id="RSH90959.1"/>
    </source>
</evidence>
<feature type="region of interest" description="Disordered" evidence="1">
    <location>
        <begin position="296"/>
        <end position="315"/>
    </location>
</feature>
<evidence type="ECO:0000313" key="4">
    <source>
        <dbReference type="Proteomes" id="UP000279259"/>
    </source>
</evidence>
<comment type="caution">
    <text evidence="3">The sequence shown here is derived from an EMBL/GenBank/DDBJ whole genome shotgun (WGS) entry which is preliminary data.</text>
</comment>
<reference evidence="3 4" key="1">
    <citation type="submission" date="2018-11" db="EMBL/GenBank/DDBJ databases">
        <title>Genome sequence of Saitozyma podzolica DSM 27192.</title>
        <authorList>
            <person name="Aliyu H."/>
            <person name="Gorte O."/>
            <person name="Ochsenreither K."/>
        </authorList>
    </citation>
    <scope>NUCLEOTIDE SEQUENCE [LARGE SCALE GENOMIC DNA]</scope>
    <source>
        <strain evidence="3 4">DSM 27192</strain>
    </source>
</reference>
<proteinExistence type="predicted"/>
<keyword evidence="4" id="KW-1185">Reference proteome</keyword>
<dbReference type="PANTHER" id="PTHR24413">
    <property type="entry name" value="SPECKLE-TYPE POZ PROTEIN"/>
    <property type="match status" value="1"/>
</dbReference>
<protein>
    <recommendedName>
        <fullName evidence="2">BTB domain-containing protein</fullName>
    </recommendedName>
</protein>
<dbReference type="CDD" id="cd18186">
    <property type="entry name" value="BTB_POZ_ZBTB_KLHL-like"/>
    <property type="match status" value="1"/>
</dbReference>
<feature type="domain" description="BTB" evidence="2">
    <location>
        <begin position="314"/>
        <end position="390"/>
    </location>
</feature>
<feature type="compositionally biased region" description="Low complexity" evidence="1">
    <location>
        <begin position="488"/>
        <end position="530"/>
    </location>
</feature>
<dbReference type="InterPro" id="IPR011333">
    <property type="entry name" value="SKP1/BTB/POZ_sf"/>
</dbReference>
<feature type="compositionally biased region" description="Basic and acidic residues" evidence="1">
    <location>
        <begin position="299"/>
        <end position="314"/>
    </location>
</feature>
<evidence type="ECO:0000259" key="2">
    <source>
        <dbReference type="PROSITE" id="PS50097"/>
    </source>
</evidence>
<feature type="region of interest" description="Disordered" evidence="1">
    <location>
        <begin position="1"/>
        <end position="20"/>
    </location>
</feature>
<evidence type="ECO:0000256" key="1">
    <source>
        <dbReference type="SAM" id="MobiDB-lite"/>
    </source>
</evidence>
<dbReference type="Gene3D" id="3.30.710.10">
    <property type="entry name" value="Potassium Channel Kv1.1, Chain A"/>
    <property type="match status" value="1"/>
</dbReference>
<dbReference type="STRING" id="1890683.A0A427YIR4"/>
<dbReference type="Pfam" id="PF00651">
    <property type="entry name" value="BTB"/>
    <property type="match status" value="1"/>
</dbReference>
<feature type="compositionally biased region" description="Basic and acidic residues" evidence="1">
    <location>
        <begin position="588"/>
        <end position="598"/>
    </location>
</feature>
<dbReference type="OrthoDB" id="288590at2759"/>
<dbReference type="EMBL" id="RSCD01000009">
    <property type="protein sequence ID" value="RSH90959.1"/>
    <property type="molecule type" value="Genomic_DNA"/>
</dbReference>
<dbReference type="AlphaFoldDB" id="A0A427YIR4"/>
<dbReference type="SUPFAM" id="SSF54695">
    <property type="entry name" value="POZ domain"/>
    <property type="match status" value="1"/>
</dbReference>
<dbReference type="PROSITE" id="PS50097">
    <property type="entry name" value="BTB"/>
    <property type="match status" value="1"/>
</dbReference>